<evidence type="ECO:0000313" key="1">
    <source>
        <dbReference type="EMBL" id="KAK9525148.1"/>
    </source>
</evidence>
<gene>
    <name evidence="1" type="ORF">VZT92_017476</name>
</gene>
<organism evidence="1 2">
    <name type="scientific">Zoarces viviparus</name>
    <name type="common">Viviparous eelpout</name>
    <name type="synonym">Blennius viviparus</name>
    <dbReference type="NCBI Taxonomy" id="48416"/>
    <lineage>
        <taxon>Eukaryota</taxon>
        <taxon>Metazoa</taxon>
        <taxon>Chordata</taxon>
        <taxon>Craniata</taxon>
        <taxon>Vertebrata</taxon>
        <taxon>Euteleostomi</taxon>
        <taxon>Actinopterygii</taxon>
        <taxon>Neopterygii</taxon>
        <taxon>Teleostei</taxon>
        <taxon>Neoteleostei</taxon>
        <taxon>Acanthomorphata</taxon>
        <taxon>Eupercaria</taxon>
        <taxon>Perciformes</taxon>
        <taxon>Cottioidei</taxon>
        <taxon>Zoarcales</taxon>
        <taxon>Zoarcidae</taxon>
        <taxon>Zoarcinae</taxon>
        <taxon>Zoarces</taxon>
    </lineage>
</organism>
<name>A0AAW1ERY9_ZOAVI</name>
<comment type="caution">
    <text evidence="1">The sequence shown here is derived from an EMBL/GenBank/DDBJ whole genome shotgun (WGS) entry which is preliminary data.</text>
</comment>
<keyword evidence="2" id="KW-1185">Reference proteome</keyword>
<protein>
    <submittedName>
        <fullName evidence="1">Uncharacterized protein</fullName>
    </submittedName>
</protein>
<evidence type="ECO:0000313" key="2">
    <source>
        <dbReference type="Proteomes" id="UP001488805"/>
    </source>
</evidence>
<proteinExistence type="predicted"/>
<reference evidence="1 2" key="1">
    <citation type="journal article" date="2024" name="Genome Biol. Evol.">
        <title>Chromosome-level genome assembly of the viviparous eelpout Zoarces viviparus.</title>
        <authorList>
            <person name="Fuhrmann N."/>
            <person name="Brasseur M.V."/>
            <person name="Bakowski C.E."/>
            <person name="Podsiadlowski L."/>
            <person name="Prost S."/>
            <person name="Krehenwinkel H."/>
            <person name="Mayer C."/>
        </authorList>
    </citation>
    <scope>NUCLEOTIDE SEQUENCE [LARGE SCALE GENOMIC DNA]</scope>
    <source>
        <strain evidence="1">NO-MEL_2022_Ind0_liver</strain>
    </source>
</reference>
<dbReference type="Proteomes" id="UP001488805">
    <property type="component" value="Unassembled WGS sequence"/>
</dbReference>
<sequence>MNRLLGCDVIKLNDHCQTEMLLREVRSKQDTCLNADRVLRTPDPCCPSTAVSGGATCARHRLMFAVSCAAGDHFVSSPASDAPAPPVDLCRVTTDHNNEGLNCVTCR</sequence>
<dbReference type="AlphaFoldDB" id="A0AAW1ERY9"/>
<dbReference type="EMBL" id="JBCEZU010000145">
    <property type="protein sequence ID" value="KAK9525148.1"/>
    <property type="molecule type" value="Genomic_DNA"/>
</dbReference>
<accession>A0AAW1ERY9</accession>